<gene>
    <name evidence="2" type="ORF">E1A91_D06G055300v1</name>
</gene>
<keyword evidence="1" id="KW-1133">Transmembrane helix</keyword>
<dbReference type="Proteomes" id="UP000323597">
    <property type="component" value="Chromosome D06"/>
</dbReference>
<evidence type="ECO:0000313" key="3">
    <source>
        <dbReference type="Proteomes" id="UP000323597"/>
    </source>
</evidence>
<organism evidence="2 3">
    <name type="scientific">Gossypium mustelinum</name>
    <name type="common">Cotton</name>
    <name type="synonym">Gossypium caicoense</name>
    <dbReference type="NCBI Taxonomy" id="34275"/>
    <lineage>
        <taxon>Eukaryota</taxon>
        <taxon>Viridiplantae</taxon>
        <taxon>Streptophyta</taxon>
        <taxon>Embryophyta</taxon>
        <taxon>Tracheophyta</taxon>
        <taxon>Spermatophyta</taxon>
        <taxon>Magnoliopsida</taxon>
        <taxon>eudicotyledons</taxon>
        <taxon>Gunneridae</taxon>
        <taxon>Pentapetalae</taxon>
        <taxon>rosids</taxon>
        <taxon>malvids</taxon>
        <taxon>Malvales</taxon>
        <taxon>Malvaceae</taxon>
        <taxon>Malvoideae</taxon>
        <taxon>Gossypium</taxon>
    </lineage>
</organism>
<evidence type="ECO:0000313" key="2">
    <source>
        <dbReference type="EMBL" id="TYI76137.1"/>
    </source>
</evidence>
<evidence type="ECO:0000256" key="1">
    <source>
        <dbReference type="SAM" id="Phobius"/>
    </source>
</evidence>
<keyword evidence="1" id="KW-0812">Transmembrane</keyword>
<name>A0A5D2UEU3_GOSMU</name>
<accession>A0A5D2UEU3</accession>
<dbReference type="AlphaFoldDB" id="A0A5D2UEU3"/>
<feature type="transmembrane region" description="Helical" evidence="1">
    <location>
        <begin position="12"/>
        <end position="30"/>
    </location>
</feature>
<protein>
    <submittedName>
        <fullName evidence="2">Uncharacterized protein</fullName>
    </submittedName>
</protein>
<reference evidence="2 3" key="1">
    <citation type="submission" date="2019-07" db="EMBL/GenBank/DDBJ databases">
        <title>WGS assembly of Gossypium mustelinum.</title>
        <authorList>
            <person name="Chen Z.J."/>
            <person name="Sreedasyam A."/>
            <person name="Ando A."/>
            <person name="Song Q."/>
            <person name="De L."/>
            <person name="Hulse-Kemp A."/>
            <person name="Ding M."/>
            <person name="Ye W."/>
            <person name="Kirkbride R."/>
            <person name="Jenkins J."/>
            <person name="Plott C."/>
            <person name="Lovell J."/>
            <person name="Lin Y.-M."/>
            <person name="Vaughn R."/>
            <person name="Liu B."/>
            <person name="Li W."/>
            <person name="Simpson S."/>
            <person name="Scheffler B."/>
            <person name="Saski C."/>
            <person name="Grover C."/>
            <person name="Hu G."/>
            <person name="Conover J."/>
            <person name="Carlson J."/>
            <person name="Shu S."/>
            <person name="Boston L."/>
            <person name="Williams M."/>
            <person name="Peterson D."/>
            <person name="Mcgee K."/>
            <person name="Jones D."/>
            <person name="Wendel J."/>
            <person name="Stelly D."/>
            <person name="Grimwood J."/>
            <person name="Schmutz J."/>
        </authorList>
    </citation>
    <scope>NUCLEOTIDE SEQUENCE [LARGE SCALE GENOMIC DNA]</scope>
    <source>
        <strain evidence="2">1408120.09</strain>
    </source>
</reference>
<dbReference type="EMBL" id="CM017654">
    <property type="protein sequence ID" value="TYI76137.1"/>
    <property type="molecule type" value="Genomic_DNA"/>
</dbReference>
<proteinExistence type="predicted"/>
<sequence>MLVAASSTELWLFTISFLGAYMLVVFSFLRPKLLVLSTSCKLLSTPVQPLLFFLFGSTYVMKVF</sequence>
<feature type="transmembrane region" description="Helical" evidence="1">
    <location>
        <begin position="42"/>
        <end position="61"/>
    </location>
</feature>
<keyword evidence="3" id="KW-1185">Reference proteome</keyword>
<keyword evidence="1" id="KW-0472">Membrane</keyword>